<feature type="domain" description="Superoxide dismutase copper/zinc binding" evidence="1">
    <location>
        <begin position="19"/>
        <end position="158"/>
    </location>
</feature>
<keyword evidence="3" id="KW-1185">Reference proteome</keyword>
<organism evidence="2 3">
    <name type="scientific">Amphiprion percula</name>
    <name type="common">Orange clownfish</name>
    <name type="synonym">Lutjanus percula</name>
    <dbReference type="NCBI Taxonomy" id="161767"/>
    <lineage>
        <taxon>Eukaryota</taxon>
        <taxon>Metazoa</taxon>
        <taxon>Chordata</taxon>
        <taxon>Craniata</taxon>
        <taxon>Vertebrata</taxon>
        <taxon>Euteleostomi</taxon>
        <taxon>Actinopterygii</taxon>
        <taxon>Neopterygii</taxon>
        <taxon>Teleostei</taxon>
        <taxon>Neoteleostei</taxon>
        <taxon>Acanthomorphata</taxon>
        <taxon>Ovalentaria</taxon>
        <taxon>Pomacentridae</taxon>
        <taxon>Amphiprion</taxon>
    </lineage>
</organism>
<name>A0A3P8S8V0_AMPPE</name>
<dbReference type="Proteomes" id="UP000265080">
    <property type="component" value="Chromosome 3"/>
</dbReference>
<reference evidence="2" key="2">
    <citation type="submission" date="2025-08" db="UniProtKB">
        <authorList>
            <consortium name="Ensembl"/>
        </authorList>
    </citation>
    <scope>IDENTIFICATION</scope>
</reference>
<accession>A0A3P8S8V0</accession>
<dbReference type="PANTHER" id="PTHR20910">
    <property type="entry name" value="AGAP001623-PA"/>
    <property type="match status" value="1"/>
</dbReference>
<dbReference type="OMA" id="KFGMLNG"/>
<dbReference type="Pfam" id="PF00080">
    <property type="entry name" value="Sod_Cu"/>
    <property type="match status" value="1"/>
</dbReference>
<dbReference type="AlphaFoldDB" id="A0A3P8S8V0"/>
<dbReference type="GO" id="GO:0046872">
    <property type="term" value="F:metal ion binding"/>
    <property type="evidence" value="ECO:0007669"/>
    <property type="project" value="InterPro"/>
</dbReference>
<dbReference type="GeneTree" id="ENSGT00530000064791"/>
<evidence type="ECO:0000313" key="2">
    <source>
        <dbReference type="Ensembl" id="ENSAPEP00000008495.1"/>
    </source>
</evidence>
<dbReference type="GO" id="GO:0006801">
    <property type="term" value="P:superoxide metabolic process"/>
    <property type="evidence" value="ECO:0007669"/>
    <property type="project" value="InterPro"/>
</dbReference>
<dbReference type="InterPro" id="IPR053257">
    <property type="entry name" value="Cu-only_SOD"/>
</dbReference>
<reference evidence="2 3" key="1">
    <citation type="submission" date="2018-03" db="EMBL/GenBank/DDBJ databases">
        <title>Finding Nemo's genes: A chromosome-scale reference assembly of the genome of the orange clownfish Amphiprion percula.</title>
        <authorList>
            <person name="Lehmann R."/>
        </authorList>
    </citation>
    <scope>NUCLEOTIDE SEQUENCE</scope>
</reference>
<proteinExistence type="predicted"/>
<dbReference type="InterPro" id="IPR036423">
    <property type="entry name" value="SOD-like_Cu/Zn_dom_sf"/>
</dbReference>
<sequence length="204" mass="22291">MVRVPKAKLGSWLGPEMSDGQVQFSQAIPQGPTTINVSLTNLGSIAGGYHVHILPLKPGSVEPCSNANIQGHYNPLRWNLSNSPAPGNGTVDQYEIGDISGKFGLLTNQNNFDAVYLDPNMPMTGPYSIVRRSIVVHYTNGSRDRLKRGNYDARTKCITIGGSPNSAPFHLVCCLCRSDVETLSLHCTCTQNWEISYLVVKLMK</sequence>
<dbReference type="SUPFAM" id="SSF49329">
    <property type="entry name" value="Cu,Zn superoxide dismutase-like"/>
    <property type="match status" value="1"/>
</dbReference>
<reference evidence="2" key="3">
    <citation type="submission" date="2025-09" db="UniProtKB">
        <authorList>
            <consortium name="Ensembl"/>
        </authorList>
    </citation>
    <scope>IDENTIFICATION</scope>
</reference>
<dbReference type="InterPro" id="IPR001424">
    <property type="entry name" value="SOD_Cu_Zn_dom"/>
</dbReference>
<evidence type="ECO:0000259" key="1">
    <source>
        <dbReference type="Pfam" id="PF00080"/>
    </source>
</evidence>
<dbReference type="Ensembl" id="ENSAPET00000008738.1">
    <property type="protein sequence ID" value="ENSAPEP00000008495.1"/>
    <property type="gene ID" value="ENSAPEG00000006119.1"/>
</dbReference>
<evidence type="ECO:0000313" key="3">
    <source>
        <dbReference type="Proteomes" id="UP000265080"/>
    </source>
</evidence>
<dbReference type="Gene3D" id="2.60.40.200">
    <property type="entry name" value="Superoxide dismutase, copper/zinc binding domain"/>
    <property type="match status" value="1"/>
</dbReference>
<protein>
    <recommendedName>
        <fullName evidence="1">Superoxide dismutase copper/zinc binding domain-containing protein</fullName>
    </recommendedName>
</protein>
<dbReference type="PANTHER" id="PTHR20910:SF1">
    <property type="entry name" value="SUPEROXIDE DISMUTASE COPPER_ZINC BINDING DOMAIN-CONTAINING PROTEIN"/>
    <property type="match status" value="1"/>
</dbReference>